<dbReference type="Pfam" id="PF23041">
    <property type="entry name" value="DUF7036"/>
    <property type="match status" value="2"/>
</dbReference>
<proteinExistence type="predicted"/>
<sequence length="335" mass="37030">MWIISKNWRPFRSSTTHAYFRLEKPVSDIVPHIARLEYDILEEIVIPNMNVSVLSVHAADVANQTNVIFGFLLDPVDSSSTPVSLSLLRSVLKCPGGITMMPERLPLWDLPDVLFNFTLHSSINEIRENFIELKEQLIFGLRLRRDEHVFWQISNEAGSTKDPPVIVEASVSLGLGTLPPQRLQQLAQIIMGSVPISNLGLDNSVSGKVKQIIQLLLQMNLYGCHLPHHQPNCQRFLRPHARHHCGPAHLKEPSSSPFPIADPPLSSSGIAASPSSHAPAYPPKLSPRLKLSHGPSPPPMSSSISSSSSSFAPGFSYKELCLFWLFGLAVLHIFG</sequence>
<keyword evidence="4" id="KW-1185">Reference proteome</keyword>
<organism evidence="3 4">
    <name type="scientific">Anisodus acutangulus</name>
    <dbReference type="NCBI Taxonomy" id="402998"/>
    <lineage>
        <taxon>Eukaryota</taxon>
        <taxon>Viridiplantae</taxon>
        <taxon>Streptophyta</taxon>
        <taxon>Embryophyta</taxon>
        <taxon>Tracheophyta</taxon>
        <taxon>Spermatophyta</taxon>
        <taxon>Magnoliopsida</taxon>
        <taxon>eudicotyledons</taxon>
        <taxon>Gunneridae</taxon>
        <taxon>Pentapetalae</taxon>
        <taxon>asterids</taxon>
        <taxon>lamiids</taxon>
        <taxon>Solanales</taxon>
        <taxon>Solanaceae</taxon>
        <taxon>Solanoideae</taxon>
        <taxon>Hyoscyameae</taxon>
        <taxon>Anisodus</taxon>
    </lineage>
</organism>
<feature type="domain" description="DUF7036" evidence="2">
    <location>
        <begin position="116"/>
        <end position="207"/>
    </location>
</feature>
<dbReference type="Proteomes" id="UP001152561">
    <property type="component" value="Unassembled WGS sequence"/>
</dbReference>
<dbReference type="AlphaFoldDB" id="A0A9Q1LA05"/>
<feature type="region of interest" description="Disordered" evidence="1">
    <location>
        <begin position="269"/>
        <end position="303"/>
    </location>
</feature>
<evidence type="ECO:0000256" key="1">
    <source>
        <dbReference type="SAM" id="MobiDB-lite"/>
    </source>
</evidence>
<dbReference type="PANTHER" id="PTHR33826:SF4">
    <property type="entry name" value="F20B24.21"/>
    <property type="match status" value="1"/>
</dbReference>
<dbReference type="PANTHER" id="PTHR33826">
    <property type="entry name" value="F20B24.21"/>
    <property type="match status" value="1"/>
</dbReference>
<comment type="caution">
    <text evidence="3">The sequence shown here is derived from an EMBL/GenBank/DDBJ whole genome shotgun (WGS) entry which is preliminary data.</text>
</comment>
<gene>
    <name evidence="3" type="ORF">K7X08_036649</name>
</gene>
<dbReference type="OrthoDB" id="611787at2759"/>
<protein>
    <recommendedName>
        <fullName evidence="2">DUF7036 domain-containing protein</fullName>
    </recommendedName>
</protein>
<dbReference type="InterPro" id="IPR055464">
    <property type="entry name" value="DUF7036"/>
</dbReference>
<dbReference type="EMBL" id="JAJAGQ010000022">
    <property type="protein sequence ID" value="KAJ8529814.1"/>
    <property type="molecule type" value="Genomic_DNA"/>
</dbReference>
<reference evidence="4" key="1">
    <citation type="journal article" date="2023" name="Proc. Natl. Acad. Sci. U.S.A.">
        <title>Genomic and structural basis for evolution of tropane alkaloid biosynthesis.</title>
        <authorList>
            <person name="Wanga Y.-J."/>
            <person name="Taina T."/>
            <person name="Yua J.-Y."/>
            <person name="Lia J."/>
            <person name="Xua B."/>
            <person name="Chenc J."/>
            <person name="D'Auriad J.C."/>
            <person name="Huanga J.-P."/>
            <person name="Huanga S.-X."/>
        </authorList>
    </citation>
    <scope>NUCLEOTIDE SEQUENCE [LARGE SCALE GENOMIC DNA]</scope>
    <source>
        <strain evidence="4">cv. KIB-2019</strain>
    </source>
</reference>
<name>A0A9Q1LA05_9SOLA</name>
<evidence type="ECO:0000259" key="2">
    <source>
        <dbReference type="Pfam" id="PF23041"/>
    </source>
</evidence>
<feature type="compositionally biased region" description="Low complexity" evidence="1">
    <location>
        <begin position="269"/>
        <end position="279"/>
    </location>
</feature>
<evidence type="ECO:0000313" key="3">
    <source>
        <dbReference type="EMBL" id="KAJ8529814.1"/>
    </source>
</evidence>
<accession>A0A9Q1LA05</accession>
<feature type="domain" description="DUF7036" evidence="2">
    <location>
        <begin position="19"/>
        <end position="91"/>
    </location>
</feature>
<evidence type="ECO:0000313" key="4">
    <source>
        <dbReference type="Proteomes" id="UP001152561"/>
    </source>
</evidence>